<comment type="caution">
    <text evidence="2">The sequence shown here is derived from an EMBL/GenBank/DDBJ whole genome shotgun (WGS) entry which is preliminary data.</text>
</comment>
<feature type="chain" id="PRO_5038962820" description="Lipoprotein" evidence="1">
    <location>
        <begin position="22"/>
        <end position="142"/>
    </location>
</feature>
<gene>
    <name evidence="2" type="ORF">GCM10007380_15510</name>
</gene>
<dbReference type="OrthoDB" id="2886590at2"/>
<reference evidence="3" key="1">
    <citation type="journal article" date="2019" name="Int. J. Syst. Evol. Microbiol.">
        <title>The Global Catalogue of Microorganisms (GCM) 10K type strain sequencing project: providing services to taxonomists for standard genome sequencing and annotation.</title>
        <authorList>
            <consortium name="The Broad Institute Genomics Platform"/>
            <consortium name="The Broad Institute Genome Sequencing Center for Infectious Disease"/>
            <person name="Wu L."/>
            <person name="Ma J."/>
        </authorList>
    </citation>
    <scope>NUCLEOTIDE SEQUENCE [LARGE SCALE GENOMIC DNA]</scope>
    <source>
        <strain evidence="3">CGMCC 1.14993</strain>
    </source>
</reference>
<evidence type="ECO:0000313" key="2">
    <source>
        <dbReference type="EMBL" id="GGI12957.1"/>
    </source>
</evidence>
<feature type="signal peptide" evidence="1">
    <location>
        <begin position="1"/>
        <end position="21"/>
    </location>
</feature>
<dbReference type="RefSeq" id="WP_087997952.1">
    <property type="nucleotide sequence ID" value="NZ_NETJ01000001.1"/>
</dbReference>
<evidence type="ECO:0008006" key="4">
    <source>
        <dbReference type="Google" id="ProtNLM"/>
    </source>
</evidence>
<evidence type="ECO:0000256" key="1">
    <source>
        <dbReference type="SAM" id="SignalP"/>
    </source>
</evidence>
<dbReference type="Proteomes" id="UP000626244">
    <property type="component" value="Unassembled WGS sequence"/>
</dbReference>
<proteinExistence type="predicted"/>
<sequence>MKKISWMFLRFALLFILIGCSKEQVKNDADWNEQTTIPQYWVGPTDTGVSSRDLGQCGKSKIAQKMNLPGFIGINFTGEHLSYRSSEKVVQFSQELMVDSGYTLEKLSLLIKKDSVDEVYVGLLNNKNKITRLVVYKKGACS</sequence>
<name>A0A8J3AEM2_9BACI</name>
<dbReference type="EMBL" id="BMHB01000001">
    <property type="protein sequence ID" value="GGI12957.1"/>
    <property type="molecule type" value="Genomic_DNA"/>
</dbReference>
<dbReference type="AlphaFoldDB" id="A0A8J3AEM2"/>
<accession>A0A8J3AEM2</accession>
<organism evidence="2 3">
    <name type="scientific">Gottfriedia solisilvae</name>
    <dbReference type="NCBI Taxonomy" id="1516104"/>
    <lineage>
        <taxon>Bacteria</taxon>
        <taxon>Bacillati</taxon>
        <taxon>Bacillota</taxon>
        <taxon>Bacilli</taxon>
        <taxon>Bacillales</taxon>
        <taxon>Bacillaceae</taxon>
        <taxon>Gottfriedia</taxon>
    </lineage>
</organism>
<keyword evidence="1" id="KW-0732">Signal</keyword>
<evidence type="ECO:0000313" key="3">
    <source>
        <dbReference type="Proteomes" id="UP000626244"/>
    </source>
</evidence>
<protein>
    <recommendedName>
        <fullName evidence="4">Lipoprotein</fullName>
    </recommendedName>
</protein>
<keyword evidence="3" id="KW-1185">Reference proteome</keyword>